<dbReference type="InterPro" id="IPR015424">
    <property type="entry name" value="PyrdxlP-dep_Trfase"/>
</dbReference>
<evidence type="ECO:0000256" key="1">
    <source>
        <dbReference type="ARBA" id="ARBA00001933"/>
    </source>
</evidence>
<dbReference type="PANTHER" id="PTHR43586">
    <property type="entry name" value="CYSTEINE DESULFURASE"/>
    <property type="match status" value="1"/>
</dbReference>
<evidence type="ECO:0000256" key="2">
    <source>
        <dbReference type="ARBA" id="ARBA00022898"/>
    </source>
</evidence>
<dbReference type="Gene3D" id="3.90.1150.10">
    <property type="entry name" value="Aspartate Aminotransferase, domain 1"/>
    <property type="match status" value="1"/>
</dbReference>
<evidence type="ECO:0000256" key="4">
    <source>
        <dbReference type="RuleBase" id="RU004504"/>
    </source>
</evidence>
<keyword evidence="2" id="KW-0663">Pyridoxal phosphate</keyword>
<dbReference type="Pfam" id="PF00266">
    <property type="entry name" value="Aminotran_5"/>
    <property type="match status" value="1"/>
</dbReference>
<feature type="domain" description="Aminotransferase class V" evidence="5">
    <location>
        <begin position="68"/>
        <end position="373"/>
    </location>
</feature>
<keyword evidence="7" id="KW-1185">Reference proteome</keyword>
<dbReference type="SUPFAM" id="SSF53383">
    <property type="entry name" value="PLP-dependent transferases"/>
    <property type="match status" value="1"/>
</dbReference>
<sequence>MADPLPDLPPPRLGDRALFPDLAPAAYLNHAGLSPLSLPVRRAVAGFTDDYGRHGGGAFARWFPRRAALREKLARLLGASPEDLALTSSTSSGLIDVALSFPWRAGDRVVCFEGEFPANVVPWQRAAALFGLEVRFVPLAPFHRGDEEGLAAVEAELRAGARLVAVSAVQFQTGLAMPLGPLARLCHAHGAELAVDAVQALGATPLDVRALEVDYLAGGSHKWLMGLEGAGVLYVRPERVEALRFGVGGWLSTEDPVSFLSKGPGLLRYDRPLRRRADAFEYGSSSLVSLVALDAAVGLLLEVGVGEIRAWLDRYLDLLEPGLAERGFASVRAREPGRRSGMLCARPPPGVELERLRDRLAASGVAVAIPDGHVRFAPQWPNRPEEVPLVLSAIDRALRG</sequence>
<dbReference type="InterPro" id="IPR015422">
    <property type="entry name" value="PyrdxlP-dep_Trfase_small"/>
</dbReference>
<evidence type="ECO:0000313" key="7">
    <source>
        <dbReference type="Proteomes" id="UP001162734"/>
    </source>
</evidence>
<evidence type="ECO:0000313" key="6">
    <source>
        <dbReference type="EMBL" id="BDG07920.1"/>
    </source>
</evidence>
<evidence type="ECO:0000256" key="3">
    <source>
        <dbReference type="RuleBase" id="RU004075"/>
    </source>
</evidence>
<comment type="cofactor">
    <cofactor evidence="1 4">
        <name>pyridoxal 5'-phosphate</name>
        <dbReference type="ChEBI" id="CHEBI:597326"/>
    </cofactor>
</comment>
<dbReference type="PANTHER" id="PTHR43586:SF15">
    <property type="entry name" value="BLR3095 PROTEIN"/>
    <property type="match status" value="1"/>
</dbReference>
<keyword evidence="6" id="KW-0032">Aminotransferase</keyword>
<dbReference type="InterPro" id="IPR015421">
    <property type="entry name" value="PyrdxlP-dep_Trfase_major"/>
</dbReference>
<keyword evidence="6" id="KW-0808">Transferase</keyword>
<organism evidence="6 7">
    <name type="scientific">Anaeromyxobacter paludicola</name>
    <dbReference type="NCBI Taxonomy" id="2918171"/>
    <lineage>
        <taxon>Bacteria</taxon>
        <taxon>Pseudomonadati</taxon>
        <taxon>Myxococcota</taxon>
        <taxon>Myxococcia</taxon>
        <taxon>Myxococcales</taxon>
        <taxon>Cystobacterineae</taxon>
        <taxon>Anaeromyxobacteraceae</taxon>
        <taxon>Anaeromyxobacter</taxon>
    </lineage>
</organism>
<proteinExistence type="inferred from homology"/>
<evidence type="ECO:0000259" key="5">
    <source>
        <dbReference type="Pfam" id="PF00266"/>
    </source>
</evidence>
<comment type="similarity">
    <text evidence="3">Belongs to the class-V pyridoxal-phosphate-dependent aminotransferase family.</text>
</comment>
<dbReference type="PROSITE" id="PS00595">
    <property type="entry name" value="AA_TRANSFER_CLASS_5"/>
    <property type="match status" value="1"/>
</dbReference>
<dbReference type="InterPro" id="IPR020578">
    <property type="entry name" value="Aminotrans_V_PyrdxlP_BS"/>
</dbReference>
<dbReference type="Gene3D" id="3.40.640.10">
    <property type="entry name" value="Type I PLP-dependent aspartate aminotransferase-like (Major domain)"/>
    <property type="match status" value="1"/>
</dbReference>
<dbReference type="RefSeq" id="WP_248344932.1">
    <property type="nucleotide sequence ID" value="NZ_AP025592.1"/>
</dbReference>
<protein>
    <submittedName>
        <fullName evidence="6">Aminotransferase</fullName>
    </submittedName>
</protein>
<dbReference type="InterPro" id="IPR000192">
    <property type="entry name" value="Aminotrans_V_dom"/>
</dbReference>
<dbReference type="EMBL" id="AP025592">
    <property type="protein sequence ID" value="BDG07920.1"/>
    <property type="molecule type" value="Genomic_DNA"/>
</dbReference>
<dbReference type="GO" id="GO:0008483">
    <property type="term" value="F:transaminase activity"/>
    <property type="evidence" value="ECO:0007669"/>
    <property type="project" value="UniProtKB-KW"/>
</dbReference>
<gene>
    <name evidence="6" type="ORF">AMPC_10330</name>
</gene>
<dbReference type="Proteomes" id="UP001162734">
    <property type="component" value="Chromosome"/>
</dbReference>
<accession>A0ABM7X800</accession>
<name>A0ABM7X800_9BACT</name>
<reference evidence="7" key="1">
    <citation type="journal article" date="2022" name="Int. J. Syst. Evol. Microbiol.">
        <title>Anaeromyxobacter oryzae sp. nov., Anaeromyxobacter diazotrophicus sp. nov. and Anaeromyxobacter paludicola sp. nov., isolated from paddy soils.</title>
        <authorList>
            <person name="Itoh H."/>
            <person name="Xu Z."/>
            <person name="Mise K."/>
            <person name="Masuda Y."/>
            <person name="Ushijima N."/>
            <person name="Hayakawa C."/>
            <person name="Shiratori Y."/>
            <person name="Senoo K."/>
        </authorList>
    </citation>
    <scope>NUCLEOTIDE SEQUENCE [LARGE SCALE GENOMIC DNA]</scope>
    <source>
        <strain evidence="7">Red630</strain>
    </source>
</reference>